<dbReference type="AlphaFoldDB" id="A0A0E9VCE1"/>
<reference evidence="1" key="1">
    <citation type="submission" date="2014-11" db="EMBL/GenBank/DDBJ databases">
        <authorList>
            <person name="Amaro Gonzalez C."/>
        </authorList>
    </citation>
    <scope>NUCLEOTIDE SEQUENCE</scope>
</reference>
<reference evidence="1" key="2">
    <citation type="journal article" date="2015" name="Fish Shellfish Immunol.">
        <title>Early steps in the European eel (Anguilla anguilla)-Vibrio vulnificus interaction in the gills: Role of the RtxA13 toxin.</title>
        <authorList>
            <person name="Callol A."/>
            <person name="Pajuelo D."/>
            <person name="Ebbesson L."/>
            <person name="Teles M."/>
            <person name="MacKenzie S."/>
            <person name="Amaro C."/>
        </authorList>
    </citation>
    <scope>NUCLEOTIDE SEQUENCE</scope>
</reference>
<organism evidence="1">
    <name type="scientific">Anguilla anguilla</name>
    <name type="common">European freshwater eel</name>
    <name type="synonym">Muraena anguilla</name>
    <dbReference type="NCBI Taxonomy" id="7936"/>
    <lineage>
        <taxon>Eukaryota</taxon>
        <taxon>Metazoa</taxon>
        <taxon>Chordata</taxon>
        <taxon>Craniata</taxon>
        <taxon>Vertebrata</taxon>
        <taxon>Euteleostomi</taxon>
        <taxon>Actinopterygii</taxon>
        <taxon>Neopterygii</taxon>
        <taxon>Teleostei</taxon>
        <taxon>Anguilliformes</taxon>
        <taxon>Anguillidae</taxon>
        <taxon>Anguilla</taxon>
    </lineage>
</organism>
<name>A0A0E9VCE1_ANGAN</name>
<proteinExistence type="predicted"/>
<dbReference type="EMBL" id="GBXM01032823">
    <property type="protein sequence ID" value="JAH75754.1"/>
    <property type="molecule type" value="Transcribed_RNA"/>
</dbReference>
<accession>A0A0E9VCE1</accession>
<sequence length="39" mass="4514">MMVSSLIREELMWIQAYSFKLLASTMTPNSTSDFIQDLD</sequence>
<protein>
    <submittedName>
        <fullName evidence="1">Uncharacterized protein</fullName>
    </submittedName>
</protein>
<evidence type="ECO:0000313" key="1">
    <source>
        <dbReference type="EMBL" id="JAH75754.1"/>
    </source>
</evidence>